<dbReference type="SMART" id="SM00028">
    <property type="entry name" value="TPR"/>
    <property type="match status" value="3"/>
</dbReference>
<dbReference type="InterPro" id="IPR011990">
    <property type="entry name" value="TPR-like_helical_dom_sf"/>
</dbReference>
<dbReference type="PROSITE" id="PS50293">
    <property type="entry name" value="TPR_REGION"/>
    <property type="match status" value="1"/>
</dbReference>
<feature type="region of interest" description="Disordered" evidence="2">
    <location>
        <begin position="222"/>
        <end position="245"/>
    </location>
</feature>
<dbReference type="PANTHER" id="PTHR44366:SF1">
    <property type="entry name" value="UDP-N-ACETYLGLUCOSAMINE--PEPTIDE N-ACETYLGLUCOSAMINYLTRANSFERASE 110 KDA SUBUNIT"/>
    <property type="match status" value="1"/>
</dbReference>
<dbReference type="Proteomes" id="UP000094291">
    <property type="component" value="Unassembled WGS sequence"/>
</dbReference>
<dbReference type="Pfam" id="PF13432">
    <property type="entry name" value="TPR_16"/>
    <property type="match status" value="1"/>
</dbReference>
<feature type="compositionally biased region" description="Basic and acidic residues" evidence="2">
    <location>
        <begin position="236"/>
        <end position="245"/>
    </location>
</feature>
<evidence type="ECO:0000256" key="1">
    <source>
        <dbReference type="PROSITE-ProRule" id="PRU00339"/>
    </source>
</evidence>
<evidence type="ECO:0000313" key="4">
    <source>
        <dbReference type="Proteomes" id="UP000094291"/>
    </source>
</evidence>
<feature type="repeat" description="TPR" evidence="1">
    <location>
        <begin position="130"/>
        <end position="163"/>
    </location>
</feature>
<dbReference type="InterPro" id="IPR019734">
    <property type="entry name" value="TPR_rpt"/>
</dbReference>
<dbReference type="EMBL" id="MDTQ01000001">
    <property type="protein sequence ID" value="ODC02326.1"/>
    <property type="molecule type" value="Genomic_DNA"/>
</dbReference>
<keyword evidence="1" id="KW-0802">TPR repeat</keyword>
<dbReference type="AlphaFoldDB" id="A0A1E2V649"/>
<evidence type="ECO:0000256" key="2">
    <source>
        <dbReference type="SAM" id="MobiDB-lite"/>
    </source>
</evidence>
<dbReference type="PROSITE" id="PS50005">
    <property type="entry name" value="TPR"/>
    <property type="match status" value="2"/>
</dbReference>
<dbReference type="Pfam" id="PF13424">
    <property type="entry name" value="TPR_12"/>
    <property type="match status" value="1"/>
</dbReference>
<dbReference type="SUPFAM" id="SSF48452">
    <property type="entry name" value="TPR-like"/>
    <property type="match status" value="1"/>
</dbReference>
<protein>
    <submittedName>
        <fullName evidence="3">Uncharacterized protein</fullName>
    </submittedName>
</protein>
<sequence>MLFALSALTLTACSHQRPSPEKNQAIDTYQQLGYTYLRSNQLGRAQKYFHQALALNAHDPKALHGLALIFARQNERRLAEHYFIETLQSDTDSTIARNNYAAFLFKQSRYDEARSQLQVAVQDIRYPHRDRILLNLGRCELKLGQTQAALDHFQRALDLNPMAYDVHLELATWYLKTQQLTKAQHHWQLFDAGRTQLNERAQKIGLQIAKARGDQVMEAELKSRQHNDPISSTNHLSDKDSQYHD</sequence>
<keyword evidence="4" id="KW-1185">Reference proteome</keyword>
<accession>A0A1E2V649</accession>
<gene>
    <name evidence="3" type="ORF">BFW38_00975</name>
</gene>
<dbReference type="Gene3D" id="1.25.40.10">
    <property type="entry name" value="Tetratricopeptide repeat domain"/>
    <property type="match status" value="1"/>
</dbReference>
<dbReference type="STRING" id="197479.BFW38_00975"/>
<evidence type="ECO:0000313" key="3">
    <source>
        <dbReference type="EMBL" id="ODC02326.1"/>
    </source>
</evidence>
<proteinExistence type="predicted"/>
<name>A0A1E2V649_9GAMM</name>
<organism evidence="3 4">
    <name type="scientific">Terasakiispira papahanaumokuakeensis</name>
    <dbReference type="NCBI Taxonomy" id="197479"/>
    <lineage>
        <taxon>Bacteria</taxon>
        <taxon>Pseudomonadati</taxon>
        <taxon>Pseudomonadota</taxon>
        <taxon>Gammaproteobacteria</taxon>
        <taxon>Oceanospirillales</taxon>
        <taxon>Terasakiispira</taxon>
    </lineage>
</organism>
<comment type="caution">
    <text evidence="3">The sequence shown here is derived from an EMBL/GenBank/DDBJ whole genome shotgun (WGS) entry which is preliminary data.</text>
</comment>
<dbReference type="GO" id="GO:0097363">
    <property type="term" value="F:protein O-acetylglucosaminyltransferase activity"/>
    <property type="evidence" value="ECO:0007669"/>
    <property type="project" value="TreeGrafter"/>
</dbReference>
<feature type="repeat" description="TPR" evidence="1">
    <location>
        <begin position="26"/>
        <end position="59"/>
    </location>
</feature>
<dbReference type="GO" id="GO:0006493">
    <property type="term" value="P:protein O-linked glycosylation"/>
    <property type="evidence" value="ECO:0007669"/>
    <property type="project" value="InterPro"/>
</dbReference>
<reference evidence="3 4" key="1">
    <citation type="submission" date="2016-08" db="EMBL/GenBank/DDBJ databases">
        <authorList>
            <person name="Seilhamer J.J."/>
        </authorList>
    </citation>
    <scope>NUCLEOTIDE SEQUENCE [LARGE SCALE GENOMIC DNA]</scope>
    <source>
        <strain evidence="3 4">PH27A</strain>
    </source>
</reference>
<dbReference type="PANTHER" id="PTHR44366">
    <property type="entry name" value="UDP-N-ACETYLGLUCOSAMINE--PEPTIDE N-ACETYLGLUCOSAMINYLTRANSFERASE 110 KDA SUBUNIT"/>
    <property type="match status" value="1"/>
</dbReference>
<dbReference type="InterPro" id="IPR037919">
    <property type="entry name" value="OGT"/>
</dbReference>